<dbReference type="Proteomes" id="UP000427373">
    <property type="component" value="Chromosome"/>
</dbReference>
<keyword evidence="1" id="KW-0812">Transmembrane</keyword>
<dbReference type="EMBL" id="JACHFY010000012">
    <property type="protein sequence ID" value="MBB5254205.1"/>
    <property type="molecule type" value="Genomic_DNA"/>
</dbReference>
<feature type="transmembrane region" description="Helical" evidence="1">
    <location>
        <begin position="6"/>
        <end position="34"/>
    </location>
</feature>
<proteinExistence type="predicted"/>
<organism evidence="3 4">
    <name type="scientific">Sulfurisphaera ohwakuensis</name>
    <dbReference type="NCBI Taxonomy" id="69656"/>
    <lineage>
        <taxon>Archaea</taxon>
        <taxon>Thermoproteota</taxon>
        <taxon>Thermoprotei</taxon>
        <taxon>Sulfolobales</taxon>
        <taxon>Sulfolobaceae</taxon>
        <taxon>Sulfurisphaera</taxon>
    </lineage>
</organism>
<evidence type="ECO:0000313" key="4">
    <source>
        <dbReference type="Proteomes" id="UP000427373"/>
    </source>
</evidence>
<accession>A0A650CG86</accession>
<evidence type="ECO:0000313" key="2">
    <source>
        <dbReference type="EMBL" id="MBB5254205.1"/>
    </source>
</evidence>
<feature type="transmembrane region" description="Helical" evidence="1">
    <location>
        <begin position="97"/>
        <end position="122"/>
    </location>
</feature>
<dbReference type="Proteomes" id="UP000582213">
    <property type="component" value="Unassembled WGS sequence"/>
</dbReference>
<dbReference type="EMBL" id="CP045484">
    <property type="protein sequence ID" value="QGR16803.1"/>
    <property type="molecule type" value="Genomic_DNA"/>
</dbReference>
<gene>
    <name evidence="3" type="ORF">D1869_06090</name>
    <name evidence="2" type="ORF">HNQ62_001978</name>
</gene>
<dbReference type="RefSeq" id="WP_156014357.1">
    <property type="nucleotide sequence ID" value="NZ_AP031374.1"/>
</dbReference>
<name>A0A650CG86_SULOH</name>
<keyword evidence="1" id="KW-0472">Membrane</keyword>
<evidence type="ECO:0000313" key="5">
    <source>
        <dbReference type="Proteomes" id="UP000582213"/>
    </source>
</evidence>
<protein>
    <submittedName>
        <fullName evidence="3">Uncharacterized protein</fullName>
    </submittedName>
</protein>
<reference evidence="3 4" key="1">
    <citation type="submission" date="2019-10" db="EMBL/GenBank/DDBJ databases">
        <title>Genome Sequences from Six Type Strain Members of the Archaeal Family Sulfolobaceae: Acidianus ambivalens, Acidianus infernus, Metallosphaera prunae, Stygiolobus azoricus, Sulfolobus metallicus, and Sulfurisphaera ohwakuensis.</title>
        <authorList>
            <person name="Counts J.A."/>
            <person name="Kelly R.M."/>
        </authorList>
    </citation>
    <scope>NUCLEOTIDE SEQUENCE [LARGE SCALE GENOMIC DNA]</scope>
    <source>
        <strain evidence="3 4">TA-1</strain>
    </source>
</reference>
<dbReference type="KEGG" id="soh:D1869_06090"/>
<dbReference type="GeneID" id="95642724"/>
<dbReference type="OrthoDB" id="28889at2157"/>
<sequence length="157" mass="17439">MQRSNLITISALIPFFTFIFQPIWIIGLGISMASSKAFDPYFKDSIYTPNFRRKTSIGLLILSILEGITGFGAGPTTSNFITEITLGLLNRGISLELHLALITPLALFFVIHTVSGLGSILLSKGVKNLILYKYVIPIIWLAMYLIAVYLDLSYFIT</sequence>
<evidence type="ECO:0000313" key="3">
    <source>
        <dbReference type="EMBL" id="QGR16803.1"/>
    </source>
</evidence>
<dbReference type="AlphaFoldDB" id="A0A650CG86"/>
<evidence type="ECO:0000256" key="1">
    <source>
        <dbReference type="SAM" id="Phobius"/>
    </source>
</evidence>
<reference evidence="2 5" key="2">
    <citation type="submission" date="2020-08" db="EMBL/GenBank/DDBJ databases">
        <title>Genomic Encyclopedia of Type Strains, Phase IV (KMG-IV): sequencing the most valuable type-strain genomes for metagenomic binning, comparative biology and taxonomic classification.</title>
        <authorList>
            <person name="Goeker M."/>
        </authorList>
    </citation>
    <scope>NUCLEOTIDE SEQUENCE [LARGE SCALE GENOMIC DNA]</scope>
    <source>
        <strain evidence="2 5">DSM 12421</strain>
    </source>
</reference>
<feature type="transmembrane region" description="Helical" evidence="1">
    <location>
        <begin position="134"/>
        <end position="156"/>
    </location>
</feature>
<keyword evidence="1" id="KW-1133">Transmembrane helix</keyword>
<keyword evidence="4" id="KW-1185">Reference proteome</keyword>